<proteinExistence type="predicted"/>
<name>A0A4Q9R6W9_9GAMM</name>
<dbReference type="Gene3D" id="1.10.510.10">
    <property type="entry name" value="Transferase(Phosphotransferase) domain 1"/>
    <property type="match status" value="1"/>
</dbReference>
<dbReference type="AlphaFoldDB" id="A0A4Q9R6W9"/>
<evidence type="ECO:0000313" key="1">
    <source>
        <dbReference type="EMBL" id="TBU95744.1"/>
    </source>
</evidence>
<gene>
    <name evidence="1" type="ORF">DNJ96_11745</name>
</gene>
<organism evidence="1 2">
    <name type="scientific">Stutzerimonas kirkiae</name>
    <dbReference type="NCBI Taxonomy" id="2211392"/>
    <lineage>
        <taxon>Bacteria</taxon>
        <taxon>Pseudomonadati</taxon>
        <taxon>Pseudomonadota</taxon>
        <taxon>Gammaproteobacteria</taxon>
        <taxon>Pseudomonadales</taxon>
        <taxon>Pseudomonadaceae</taxon>
        <taxon>Stutzerimonas</taxon>
    </lineage>
</organism>
<comment type="caution">
    <text evidence="1">The sequence shown here is derived from an EMBL/GenBank/DDBJ whole genome shotgun (WGS) entry which is preliminary data.</text>
</comment>
<reference evidence="1 2" key="1">
    <citation type="submission" date="2018-06" db="EMBL/GenBank/DDBJ databases">
        <title>Three novel Pseudomonas species isolated from symptomatic oak.</title>
        <authorList>
            <person name="Bueno-Gonzalez V."/>
            <person name="Brady C."/>
        </authorList>
    </citation>
    <scope>NUCLEOTIDE SEQUENCE [LARGE SCALE GENOMIC DNA]</scope>
    <source>
        <strain evidence="1 2">P17C</strain>
    </source>
</reference>
<keyword evidence="2" id="KW-1185">Reference proteome</keyword>
<dbReference type="RefSeq" id="WP_131184324.1">
    <property type="nucleotide sequence ID" value="NZ_QJUO01000012.1"/>
</dbReference>
<accession>A0A4Q9R6W9</accession>
<dbReference type="Proteomes" id="UP000292639">
    <property type="component" value="Unassembled WGS sequence"/>
</dbReference>
<dbReference type="EMBL" id="QJUP01000015">
    <property type="protein sequence ID" value="TBU95744.1"/>
    <property type="molecule type" value="Genomic_DNA"/>
</dbReference>
<dbReference type="SUPFAM" id="SSF56112">
    <property type="entry name" value="Protein kinase-like (PK-like)"/>
    <property type="match status" value="1"/>
</dbReference>
<protein>
    <submittedName>
        <fullName evidence="1">Toluene tolerance protein</fullName>
    </submittedName>
</protein>
<sequence>MSSITDQQFSALRQNAEVIEADHNGEKVLALADGSYLKLFRRKRFLSSAALFSYEKRFAQNARELENRGIPCPRIIGTYAIKSIERTAVHYWPLPGRTLRQYLANANNDHRGLNQLLGAFIASLHQQGVYFRSLHLGNVIITETGELGLIDISDMSCTSGPLRRNKRVRNFQHLFRYRQDIQSLSEHKASFIGGYIERLPVKEKSYYSAYFETMFGQHEQPAR</sequence>
<dbReference type="InterPro" id="IPR011009">
    <property type="entry name" value="Kinase-like_dom_sf"/>
</dbReference>
<evidence type="ECO:0000313" key="2">
    <source>
        <dbReference type="Proteomes" id="UP000292639"/>
    </source>
</evidence>